<evidence type="ECO:0000313" key="2">
    <source>
        <dbReference type="EMBL" id="GIM15558.1"/>
    </source>
</evidence>
<feature type="region of interest" description="Disordered" evidence="1">
    <location>
        <begin position="85"/>
        <end position="106"/>
    </location>
</feature>
<feature type="compositionally biased region" description="Pro residues" evidence="1">
    <location>
        <begin position="31"/>
        <end position="41"/>
    </location>
</feature>
<evidence type="ECO:0000313" key="3">
    <source>
        <dbReference type="Proteomes" id="UP000722791"/>
    </source>
</evidence>
<sequence>PNRRTTASARPTNSCRLQGCDNSISAMPGAAAPPPPPPPPLGTVLDKTLPDVEELAAAAPRDWKLSPAPIIGDGVGAATAGPDEHEVFFGRSTPRTPASSIKEDCN</sequence>
<feature type="region of interest" description="Disordered" evidence="1">
    <location>
        <begin position="1"/>
        <end position="43"/>
    </location>
</feature>
<accession>A0A8J4GY44</accession>
<dbReference type="EMBL" id="BNCQ01000066">
    <property type="protein sequence ID" value="GIM15558.1"/>
    <property type="molecule type" value="Genomic_DNA"/>
</dbReference>
<feature type="compositionally biased region" description="Polar residues" evidence="1">
    <location>
        <begin position="1"/>
        <end position="25"/>
    </location>
</feature>
<reference evidence="2" key="1">
    <citation type="journal article" date="2021" name="Proc. Natl. Acad. Sci. U.S.A.">
        <title>Three genomes in the algal genus Volvox reveal the fate of a haploid sex-determining region after a transition to homothallism.</title>
        <authorList>
            <person name="Yamamoto K."/>
            <person name="Hamaji T."/>
            <person name="Kawai-Toyooka H."/>
            <person name="Matsuzaki R."/>
            <person name="Takahashi F."/>
            <person name="Nishimura Y."/>
            <person name="Kawachi M."/>
            <person name="Noguchi H."/>
            <person name="Minakuchi Y."/>
            <person name="Umen J.G."/>
            <person name="Toyoda A."/>
            <person name="Nozaki H."/>
        </authorList>
    </citation>
    <scope>NUCLEOTIDE SEQUENCE</scope>
    <source>
        <strain evidence="2">NIES-3785</strain>
    </source>
</reference>
<proteinExistence type="predicted"/>
<gene>
    <name evidence="2" type="ORF">Vretimale_18296</name>
</gene>
<organism evidence="2 3">
    <name type="scientific">Volvox reticuliferus</name>
    <dbReference type="NCBI Taxonomy" id="1737510"/>
    <lineage>
        <taxon>Eukaryota</taxon>
        <taxon>Viridiplantae</taxon>
        <taxon>Chlorophyta</taxon>
        <taxon>core chlorophytes</taxon>
        <taxon>Chlorophyceae</taxon>
        <taxon>CS clade</taxon>
        <taxon>Chlamydomonadales</taxon>
        <taxon>Volvocaceae</taxon>
        <taxon>Volvox</taxon>
    </lineage>
</organism>
<dbReference type="AlphaFoldDB" id="A0A8J4GY44"/>
<evidence type="ECO:0000256" key="1">
    <source>
        <dbReference type="SAM" id="MobiDB-lite"/>
    </source>
</evidence>
<comment type="caution">
    <text evidence="2">The sequence shown here is derived from an EMBL/GenBank/DDBJ whole genome shotgun (WGS) entry which is preliminary data.</text>
</comment>
<dbReference type="Proteomes" id="UP000722791">
    <property type="component" value="Unassembled WGS sequence"/>
</dbReference>
<protein>
    <submittedName>
        <fullName evidence="2">Uncharacterized protein</fullName>
    </submittedName>
</protein>
<name>A0A8J4GY44_9CHLO</name>
<feature type="non-terminal residue" evidence="2">
    <location>
        <position position="1"/>
    </location>
</feature>